<dbReference type="InterPro" id="IPR013830">
    <property type="entry name" value="SGNH_hydro"/>
</dbReference>
<dbReference type="AlphaFoldDB" id="A0A545TIR0"/>
<dbReference type="OrthoDB" id="164654at2"/>
<organism evidence="2 3">
    <name type="scientific">Aliikangiella marina</name>
    <dbReference type="NCBI Taxonomy" id="1712262"/>
    <lineage>
        <taxon>Bacteria</taxon>
        <taxon>Pseudomonadati</taxon>
        <taxon>Pseudomonadota</taxon>
        <taxon>Gammaproteobacteria</taxon>
        <taxon>Oceanospirillales</taxon>
        <taxon>Pleioneaceae</taxon>
        <taxon>Aliikangiella</taxon>
    </lineage>
</organism>
<keyword evidence="3" id="KW-1185">Reference proteome</keyword>
<name>A0A545TIR0_9GAMM</name>
<sequence>MHTILCFGDSITFGEADSVRGGWCDRLKRYFFKPDSQAYLTTRVYNLGVAGDTSDGLVNRFESEFMARALPKQNTTVIFQYGINDIVFHKNKNRVPPKYFQRNLSGCFEFCRARKASIVVLPILSFAKADDGVENCHGHVRYIADVKQYNECLKSLTSDYSGQYIELNDTLEREIKRPLAADGLHPSDEAHQLIYDQIKEALFEKSE</sequence>
<dbReference type="SUPFAM" id="SSF52266">
    <property type="entry name" value="SGNH hydrolase"/>
    <property type="match status" value="1"/>
</dbReference>
<proteinExistence type="predicted"/>
<dbReference type="RefSeq" id="WP_142888457.1">
    <property type="nucleotide sequence ID" value="NZ_VIKR01000001.1"/>
</dbReference>
<accession>A0A545TIR0</accession>
<evidence type="ECO:0000313" key="3">
    <source>
        <dbReference type="Proteomes" id="UP000317839"/>
    </source>
</evidence>
<dbReference type="InterPro" id="IPR036514">
    <property type="entry name" value="SGNH_hydro_sf"/>
</dbReference>
<dbReference type="GO" id="GO:0004622">
    <property type="term" value="F:phosphatidylcholine lysophospholipase activity"/>
    <property type="evidence" value="ECO:0007669"/>
    <property type="project" value="TreeGrafter"/>
</dbReference>
<reference evidence="2 3" key="1">
    <citation type="submission" date="2019-06" db="EMBL/GenBank/DDBJ databases">
        <title>Draft genome of Aliikangiella marina GYP-15.</title>
        <authorList>
            <person name="Wang G."/>
        </authorList>
    </citation>
    <scope>NUCLEOTIDE SEQUENCE [LARGE SCALE GENOMIC DNA]</scope>
    <source>
        <strain evidence="2 3">GYP-15</strain>
    </source>
</reference>
<evidence type="ECO:0000313" key="2">
    <source>
        <dbReference type="EMBL" id="TQV77097.1"/>
    </source>
</evidence>
<dbReference type="InterPro" id="IPR051532">
    <property type="entry name" value="Ester_Hydrolysis_Enzymes"/>
</dbReference>
<dbReference type="PANTHER" id="PTHR30383">
    <property type="entry name" value="THIOESTERASE 1/PROTEASE 1/LYSOPHOSPHOLIPASE L1"/>
    <property type="match status" value="1"/>
</dbReference>
<dbReference type="Proteomes" id="UP000317839">
    <property type="component" value="Unassembled WGS sequence"/>
</dbReference>
<gene>
    <name evidence="2" type="ORF">FLL45_03870</name>
</gene>
<dbReference type="Pfam" id="PF13472">
    <property type="entry name" value="Lipase_GDSL_2"/>
    <property type="match status" value="1"/>
</dbReference>
<dbReference type="PANTHER" id="PTHR30383:SF5">
    <property type="entry name" value="SGNH HYDROLASE-TYPE ESTERASE DOMAIN-CONTAINING PROTEIN"/>
    <property type="match status" value="1"/>
</dbReference>
<dbReference type="EMBL" id="VIKR01000001">
    <property type="protein sequence ID" value="TQV77097.1"/>
    <property type="molecule type" value="Genomic_DNA"/>
</dbReference>
<evidence type="ECO:0000259" key="1">
    <source>
        <dbReference type="Pfam" id="PF13472"/>
    </source>
</evidence>
<protein>
    <recommendedName>
        <fullName evidence="1">SGNH hydrolase-type esterase domain-containing protein</fullName>
    </recommendedName>
</protein>
<dbReference type="Gene3D" id="3.40.50.1110">
    <property type="entry name" value="SGNH hydrolase"/>
    <property type="match status" value="1"/>
</dbReference>
<feature type="domain" description="SGNH hydrolase-type esterase" evidence="1">
    <location>
        <begin position="6"/>
        <end position="193"/>
    </location>
</feature>
<comment type="caution">
    <text evidence="2">The sequence shown here is derived from an EMBL/GenBank/DDBJ whole genome shotgun (WGS) entry which is preliminary data.</text>
</comment>